<organism evidence="1">
    <name type="scientific">Anguilla anguilla</name>
    <name type="common">European freshwater eel</name>
    <name type="synonym">Muraena anguilla</name>
    <dbReference type="NCBI Taxonomy" id="7936"/>
    <lineage>
        <taxon>Eukaryota</taxon>
        <taxon>Metazoa</taxon>
        <taxon>Chordata</taxon>
        <taxon>Craniata</taxon>
        <taxon>Vertebrata</taxon>
        <taxon>Euteleostomi</taxon>
        <taxon>Actinopterygii</taxon>
        <taxon>Neopterygii</taxon>
        <taxon>Teleostei</taxon>
        <taxon>Anguilliformes</taxon>
        <taxon>Anguillidae</taxon>
        <taxon>Anguilla</taxon>
    </lineage>
</organism>
<reference evidence="1" key="1">
    <citation type="submission" date="2014-11" db="EMBL/GenBank/DDBJ databases">
        <authorList>
            <person name="Amaro Gonzalez C."/>
        </authorList>
    </citation>
    <scope>NUCLEOTIDE SEQUENCE</scope>
</reference>
<protein>
    <submittedName>
        <fullName evidence="1">Uncharacterized protein</fullName>
    </submittedName>
</protein>
<dbReference type="EMBL" id="GBXM01031103">
    <property type="protein sequence ID" value="JAH77474.1"/>
    <property type="molecule type" value="Transcribed_RNA"/>
</dbReference>
<proteinExistence type="predicted"/>
<accession>A0A0E9VH65</accession>
<dbReference type="AlphaFoldDB" id="A0A0E9VH65"/>
<evidence type="ECO:0000313" key="1">
    <source>
        <dbReference type="EMBL" id="JAH77474.1"/>
    </source>
</evidence>
<name>A0A0E9VH65_ANGAN</name>
<reference evidence="1" key="2">
    <citation type="journal article" date="2015" name="Fish Shellfish Immunol.">
        <title>Early steps in the European eel (Anguilla anguilla)-Vibrio vulnificus interaction in the gills: Role of the RtxA13 toxin.</title>
        <authorList>
            <person name="Callol A."/>
            <person name="Pajuelo D."/>
            <person name="Ebbesson L."/>
            <person name="Teles M."/>
            <person name="MacKenzie S."/>
            <person name="Amaro C."/>
        </authorList>
    </citation>
    <scope>NUCLEOTIDE SEQUENCE</scope>
</reference>
<sequence>MSQTQRSARKLSEPPSWTKYFSNW</sequence>